<name>A0A1M7T631_9FIRM</name>
<protein>
    <submittedName>
        <fullName evidence="1">Uncharacterized protein</fullName>
    </submittedName>
</protein>
<organism evidence="1 2">
    <name type="scientific">Desulfitobacterium chlororespirans DSM 11544</name>
    <dbReference type="NCBI Taxonomy" id="1121395"/>
    <lineage>
        <taxon>Bacteria</taxon>
        <taxon>Bacillati</taxon>
        <taxon>Bacillota</taxon>
        <taxon>Clostridia</taxon>
        <taxon>Eubacteriales</taxon>
        <taxon>Desulfitobacteriaceae</taxon>
        <taxon>Desulfitobacterium</taxon>
    </lineage>
</organism>
<dbReference type="RefSeq" id="WP_072772117.1">
    <property type="nucleotide sequence ID" value="NZ_FRDN01000005.1"/>
</dbReference>
<keyword evidence="2" id="KW-1185">Reference proteome</keyword>
<proteinExistence type="predicted"/>
<dbReference type="AlphaFoldDB" id="A0A1M7T631"/>
<dbReference type="STRING" id="1121395.SAMN02745215_01626"/>
<evidence type="ECO:0000313" key="1">
    <source>
        <dbReference type="EMBL" id="SHN66166.1"/>
    </source>
</evidence>
<gene>
    <name evidence="1" type="ORF">SAMN02745215_01626</name>
</gene>
<sequence>MGKLTNADFYYGAVLSHLLTSNKEHRPSLIEDSEEKRVFMITTDKYSYILRTHKSEGKRDIKENASSWSFNLSVKIVQRLQSNFKNGILNVIALILVDSQKLSDSKIIYFTDKHLQAKGAYEQLPQSISFTVRKYANKNDYLLFIDKKKENAIPVKQNLNLENVEDFALILPTTSYTSPHI</sequence>
<evidence type="ECO:0000313" key="2">
    <source>
        <dbReference type="Proteomes" id="UP000184010"/>
    </source>
</evidence>
<dbReference type="Proteomes" id="UP000184010">
    <property type="component" value="Unassembled WGS sequence"/>
</dbReference>
<dbReference type="EMBL" id="FRDN01000005">
    <property type="protein sequence ID" value="SHN66166.1"/>
    <property type="molecule type" value="Genomic_DNA"/>
</dbReference>
<reference evidence="2" key="1">
    <citation type="submission" date="2016-12" db="EMBL/GenBank/DDBJ databases">
        <authorList>
            <person name="Varghese N."/>
            <person name="Submissions S."/>
        </authorList>
    </citation>
    <scope>NUCLEOTIDE SEQUENCE [LARGE SCALE GENOMIC DNA]</scope>
    <source>
        <strain evidence="2">DSM 11544</strain>
    </source>
</reference>
<accession>A0A1M7T631</accession>